<dbReference type="Proteomes" id="UP001062165">
    <property type="component" value="Chromosome"/>
</dbReference>
<dbReference type="InterPro" id="IPR014748">
    <property type="entry name" value="Enoyl-CoA_hydra_C"/>
</dbReference>
<dbReference type="InterPro" id="IPR001753">
    <property type="entry name" value="Enoyl-CoA_hydra/iso"/>
</dbReference>
<dbReference type="Gene3D" id="3.90.226.10">
    <property type="entry name" value="2-enoyl-CoA Hydratase, Chain A, domain 1"/>
    <property type="match status" value="1"/>
</dbReference>
<evidence type="ECO:0000256" key="1">
    <source>
        <dbReference type="ARBA" id="ARBA00005254"/>
    </source>
</evidence>
<comment type="similarity">
    <text evidence="1">Belongs to the enoyl-CoA hydratase/isomerase family.</text>
</comment>
<dbReference type="CDD" id="cd06558">
    <property type="entry name" value="crotonase-like"/>
    <property type="match status" value="1"/>
</dbReference>
<proteinExistence type="inferred from homology"/>
<evidence type="ECO:0000313" key="3">
    <source>
        <dbReference type="Proteomes" id="UP001062165"/>
    </source>
</evidence>
<dbReference type="RefSeq" id="WP_263052792.1">
    <property type="nucleotide sequence ID" value="NZ_CP106735.1"/>
</dbReference>
<dbReference type="PANTHER" id="PTHR43802:SF1">
    <property type="entry name" value="IP11341P-RELATED"/>
    <property type="match status" value="1"/>
</dbReference>
<organism evidence="2 3">
    <name type="scientific">Reichenbachiella carrageenanivorans</name>
    <dbReference type="NCBI Taxonomy" id="2979869"/>
    <lineage>
        <taxon>Bacteria</taxon>
        <taxon>Pseudomonadati</taxon>
        <taxon>Bacteroidota</taxon>
        <taxon>Cytophagia</taxon>
        <taxon>Cytophagales</taxon>
        <taxon>Reichenbachiellaceae</taxon>
        <taxon>Reichenbachiella</taxon>
    </lineage>
</organism>
<dbReference type="PANTHER" id="PTHR43802">
    <property type="entry name" value="ENOYL-COA HYDRATASE"/>
    <property type="match status" value="1"/>
</dbReference>
<protein>
    <submittedName>
        <fullName evidence="2">Crotonase/enoyl-CoA hydratase family protein</fullName>
    </submittedName>
</protein>
<accession>A0ABY6D7D7</accession>
<dbReference type="SUPFAM" id="SSF52096">
    <property type="entry name" value="ClpP/crotonase"/>
    <property type="match status" value="1"/>
</dbReference>
<sequence length="258" mass="28169">MSHSFVTTKIKKHVLHIVLNRAEKMNAFTYAMLQELSDAYTQMENDSDIRCGLLYAHGDHFTTGLDLADVSKHIQKGATLFAEGNIDPLQVFDKNRTKPVVIAVHGHCLTIGIEMILASDICVAGENTKLGQIEVKRGILAFGGATLRFHQRCGWGNAMKYLLTGDTFDAQEALRIGLVQQVAADPIVAATALAERIAQQAPLAVQATLASAKTALLDGQEAAEKQLMPTLHHLMQTSDAQEGLMSFLERRTAKFEGK</sequence>
<name>A0ABY6D7D7_9BACT</name>
<dbReference type="Gene3D" id="1.10.12.10">
    <property type="entry name" value="Lyase 2-enoyl-coa Hydratase, Chain A, domain 2"/>
    <property type="match status" value="1"/>
</dbReference>
<dbReference type="EMBL" id="CP106735">
    <property type="protein sequence ID" value="UXX81063.1"/>
    <property type="molecule type" value="Genomic_DNA"/>
</dbReference>
<dbReference type="NCBIfam" id="NF005126">
    <property type="entry name" value="PRK06563.1"/>
    <property type="match status" value="1"/>
</dbReference>
<gene>
    <name evidence="2" type="ORF">N7E81_08115</name>
</gene>
<evidence type="ECO:0000313" key="2">
    <source>
        <dbReference type="EMBL" id="UXX81063.1"/>
    </source>
</evidence>
<dbReference type="Pfam" id="PF00378">
    <property type="entry name" value="ECH_1"/>
    <property type="match status" value="1"/>
</dbReference>
<keyword evidence="3" id="KW-1185">Reference proteome</keyword>
<dbReference type="InterPro" id="IPR029045">
    <property type="entry name" value="ClpP/crotonase-like_dom_sf"/>
</dbReference>
<reference evidence="2" key="1">
    <citation type="submission" date="2022-10" db="EMBL/GenBank/DDBJ databases">
        <title>Comparative genomics and taxonomic characterization of three novel marine species of genus Reichenbachiella exhibiting antioxidant and polysaccharide degradation activities.</title>
        <authorList>
            <person name="Muhammad N."/>
            <person name="Lee Y.-J."/>
            <person name="Ko J."/>
            <person name="Kim S.-G."/>
        </authorList>
    </citation>
    <scope>NUCLEOTIDE SEQUENCE</scope>
    <source>
        <strain evidence="2">Wsw4-B4</strain>
    </source>
</reference>